<dbReference type="Proteomes" id="UP000308267">
    <property type="component" value="Unassembled WGS sequence"/>
</dbReference>
<dbReference type="EMBL" id="SJOL01001482">
    <property type="protein sequence ID" value="TGZ74806.1"/>
    <property type="molecule type" value="Genomic_DNA"/>
</dbReference>
<dbReference type="STRING" id="147828.A0A4S2MDP4"/>
<reference evidence="2 3" key="1">
    <citation type="journal article" date="2019" name="BMC Genomics">
        <title>New insights from Opisthorchis felineus genome: update on genomics of the epidemiologically important liver flukes.</title>
        <authorList>
            <person name="Ershov N.I."/>
            <person name="Mordvinov V.A."/>
            <person name="Prokhortchouk E.B."/>
            <person name="Pakharukova M.Y."/>
            <person name="Gunbin K.V."/>
            <person name="Ustyantsev K."/>
            <person name="Genaev M.A."/>
            <person name="Blinov A.G."/>
            <person name="Mazur A."/>
            <person name="Boulygina E."/>
            <person name="Tsygankova S."/>
            <person name="Khrameeva E."/>
            <person name="Chekanov N."/>
            <person name="Fan G."/>
            <person name="Xiao A."/>
            <person name="Zhang H."/>
            <person name="Xu X."/>
            <person name="Yang H."/>
            <person name="Solovyev V."/>
            <person name="Lee S.M."/>
            <person name="Liu X."/>
            <person name="Afonnikov D.A."/>
            <person name="Skryabin K.G."/>
        </authorList>
    </citation>
    <scope>NUCLEOTIDE SEQUENCE [LARGE SCALE GENOMIC DNA]</scope>
    <source>
        <strain evidence="2">AK-0245</strain>
        <tissue evidence="2">Whole organism</tissue>
    </source>
</reference>
<sequence length="207" mass="22753">EEDWSVDMLHRLLDLLCATNSGLSEGQLFPPNSDMSSLPDPEELYFMDEFSSFTTATGTQNTTRLSAPETLDSSPKVGETELDPETSEIPGESVEASAIGLWSVHGPAEQLFQKQREKLRTSAAYCSMIRGASRFKSPNRALQLADEAWAMNEGDACLDATTYSSLVRSLSHLDEPNIWPLARSILDRFVSSEQPPTVELFSSTLSA</sequence>
<feature type="non-terminal residue" evidence="2">
    <location>
        <position position="207"/>
    </location>
</feature>
<dbReference type="Gene3D" id="1.25.40.10">
    <property type="entry name" value="Tetratricopeptide repeat domain"/>
    <property type="match status" value="1"/>
</dbReference>
<evidence type="ECO:0000313" key="3">
    <source>
        <dbReference type="Proteomes" id="UP000308267"/>
    </source>
</evidence>
<proteinExistence type="predicted"/>
<dbReference type="InterPro" id="IPR011990">
    <property type="entry name" value="TPR-like_helical_dom_sf"/>
</dbReference>
<name>A0A4S2MDP4_OPIFE</name>
<gene>
    <name evidence="2" type="ORF">CRM22_000743</name>
</gene>
<protein>
    <submittedName>
        <fullName evidence="2">Uncharacterized protein</fullName>
    </submittedName>
</protein>
<comment type="caution">
    <text evidence="2">The sequence shown here is derived from an EMBL/GenBank/DDBJ whole genome shotgun (WGS) entry which is preliminary data.</text>
</comment>
<evidence type="ECO:0000313" key="2">
    <source>
        <dbReference type="EMBL" id="TGZ74806.1"/>
    </source>
</evidence>
<keyword evidence="3" id="KW-1185">Reference proteome</keyword>
<evidence type="ECO:0000256" key="1">
    <source>
        <dbReference type="SAM" id="MobiDB-lite"/>
    </source>
</evidence>
<dbReference type="OrthoDB" id="10044771at2759"/>
<accession>A0A4S2MDP4</accession>
<feature type="region of interest" description="Disordered" evidence="1">
    <location>
        <begin position="57"/>
        <end position="90"/>
    </location>
</feature>
<dbReference type="AlphaFoldDB" id="A0A4S2MDP4"/>
<feature type="non-terminal residue" evidence="2">
    <location>
        <position position="1"/>
    </location>
</feature>
<organism evidence="2 3">
    <name type="scientific">Opisthorchis felineus</name>
    <dbReference type="NCBI Taxonomy" id="147828"/>
    <lineage>
        <taxon>Eukaryota</taxon>
        <taxon>Metazoa</taxon>
        <taxon>Spiralia</taxon>
        <taxon>Lophotrochozoa</taxon>
        <taxon>Platyhelminthes</taxon>
        <taxon>Trematoda</taxon>
        <taxon>Digenea</taxon>
        <taxon>Opisthorchiida</taxon>
        <taxon>Opisthorchiata</taxon>
        <taxon>Opisthorchiidae</taxon>
        <taxon>Opisthorchis</taxon>
    </lineage>
</organism>